<proteinExistence type="predicted"/>
<evidence type="ECO:0000313" key="1">
    <source>
        <dbReference type="EMBL" id="KAI3790598.1"/>
    </source>
</evidence>
<protein>
    <submittedName>
        <fullName evidence="1">Uncharacterized protein</fullName>
    </submittedName>
</protein>
<keyword evidence="2" id="KW-1185">Reference proteome</keyword>
<dbReference type="EMBL" id="CM042009">
    <property type="protein sequence ID" value="KAI3790598.1"/>
    <property type="molecule type" value="Genomic_DNA"/>
</dbReference>
<organism evidence="1 2">
    <name type="scientific">Cichorium intybus</name>
    <name type="common">Chicory</name>
    <dbReference type="NCBI Taxonomy" id="13427"/>
    <lineage>
        <taxon>Eukaryota</taxon>
        <taxon>Viridiplantae</taxon>
        <taxon>Streptophyta</taxon>
        <taxon>Embryophyta</taxon>
        <taxon>Tracheophyta</taxon>
        <taxon>Spermatophyta</taxon>
        <taxon>Magnoliopsida</taxon>
        <taxon>eudicotyledons</taxon>
        <taxon>Gunneridae</taxon>
        <taxon>Pentapetalae</taxon>
        <taxon>asterids</taxon>
        <taxon>campanulids</taxon>
        <taxon>Asterales</taxon>
        <taxon>Asteraceae</taxon>
        <taxon>Cichorioideae</taxon>
        <taxon>Cichorieae</taxon>
        <taxon>Cichoriinae</taxon>
        <taxon>Cichorium</taxon>
    </lineage>
</organism>
<gene>
    <name evidence="1" type="ORF">L2E82_03759</name>
</gene>
<reference evidence="1 2" key="2">
    <citation type="journal article" date="2022" name="Mol. Ecol. Resour.">
        <title>The genomes of chicory, endive, great burdock and yacon provide insights into Asteraceae paleo-polyploidization history and plant inulin production.</title>
        <authorList>
            <person name="Fan W."/>
            <person name="Wang S."/>
            <person name="Wang H."/>
            <person name="Wang A."/>
            <person name="Jiang F."/>
            <person name="Liu H."/>
            <person name="Zhao H."/>
            <person name="Xu D."/>
            <person name="Zhang Y."/>
        </authorList>
    </citation>
    <scope>NUCLEOTIDE SEQUENCE [LARGE SCALE GENOMIC DNA]</scope>
    <source>
        <strain evidence="2">cv. Punajuju</strain>
        <tissue evidence="1">Leaves</tissue>
    </source>
</reference>
<sequence length="157" mass="17455">MGNVRIYPNPASHKPAPFSLLSCNRDTGDHIAAPFHLRHRRRLLSGIPAISDITSPPSAFRHRRHLRHPTVSPSLTFSPQTRLHQNNRKSLPRSSLPADLNSSDRRFLSPPYVAAAADLSNAILAVRRPHSTGLSPSLLLYSDLKGKIVIFIIQHDN</sequence>
<accession>A0ACB9H424</accession>
<evidence type="ECO:0000313" key="2">
    <source>
        <dbReference type="Proteomes" id="UP001055811"/>
    </source>
</evidence>
<name>A0ACB9H424_CICIN</name>
<reference evidence="2" key="1">
    <citation type="journal article" date="2022" name="Mol. Ecol. Resour.">
        <title>The genomes of chicory, endive, great burdock and yacon provide insights into Asteraceae palaeo-polyploidization history and plant inulin production.</title>
        <authorList>
            <person name="Fan W."/>
            <person name="Wang S."/>
            <person name="Wang H."/>
            <person name="Wang A."/>
            <person name="Jiang F."/>
            <person name="Liu H."/>
            <person name="Zhao H."/>
            <person name="Xu D."/>
            <person name="Zhang Y."/>
        </authorList>
    </citation>
    <scope>NUCLEOTIDE SEQUENCE [LARGE SCALE GENOMIC DNA]</scope>
    <source>
        <strain evidence="2">cv. Punajuju</strain>
    </source>
</reference>
<comment type="caution">
    <text evidence="1">The sequence shown here is derived from an EMBL/GenBank/DDBJ whole genome shotgun (WGS) entry which is preliminary data.</text>
</comment>
<dbReference type="Proteomes" id="UP001055811">
    <property type="component" value="Linkage Group LG01"/>
</dbReference>